<dbReference type="Gene3D" id="3.40.50.280">
    <property type="entry name" value="Cobalamin-binding domain"/>
    <property type="match status" value="1"/>
</dbReference>
<dbReference type="GO" id="GO:0005829">
    <property type="term" value="C:cytosol"/>
    <property type="evidence" value="ECO:0007669"/>
    <property type="project" value="TreeGrafter"/>
</dbReference>
<dbReference type="InterPro" id="IPR050554">
    <property type="entry name" value="Met_Synthase/Corrinoid"/>
</dbReference>
<dbReference type="SUPFAM" id="SSF47644">
    <property type="entry name" value="Methionine synthase domain"/>
    <property type="match status" value="1"/>
</dbReference>
<reference evidence="8 9" key="1">
    <citation type="submission" date="2013-10" db="EMBL/GenBank/DDBJ databases">
        <title>Antibiotic resistance diversity of beta-lactamase producers in the General Hospital Vienna.</title>
        <authorList>
            <person name="Barisic I."/>
            <person name="Mitteregger D."/>
            <person name="Hirschl A.M."/>
            <person name="Noehammer C."/>
            <person name="Wiesinger-Mayr H."/>
        </authorList>
    </citation>
    <scope>NUCLEOTIDE SEQUENCE [LARGE SCALE GENOMIC DNA]</scope>
    <source>
        <strain evidence="8 9">ISC7</strain>
    </source>
</reference>
<keyword evidence="2" id="KW-0677">Repeat</keyword>
<evidence type="ECO:0000256" key="4">
    <source>
        <dbReference type="PROSITE-ProRule" id="PRU00346"/>
    </source>
</evidence>
<dbReference type="Gene3D" id="1.10.1240.10">
    <property type="entry name" value="Methionine synthase domain"/>
    <property type="match status" value="1"/>
</dbReference>
<dbReference type="InterPro" id="IPR003759">
    <property type="entry name" value="Cbl-bd_cap"/>
</dbReference>
<dbReference type="GO" id="GO:0032259">
    <property type="term" value="P:methylation"/>
    <property type="evidence" value="ECO:0007669"/>
    <property type="project" value="UniProtKB-KW"/>
</dbReference>
<dbReference type="EC" id="2.1.1.13" evidence="8"/>
<evidence type="ECO:0000313" key="8">
    <source>
        <dbReference type="EMBL" id="CDL26337.1"/>
    </source>
</evidence>
<dbReference type="GO" id="GO:0050667">
    <property type="term" value="P:homocysteine metabolic process"/>
    <property type="evidence" value="ECO:0007669"/>
    <property type="project" value="TreeGrafter"/>
</dbReference>
<dbReference type="Pfam" id="PF02310">
    <property type="entry name" value="B12-binding"/>
    <property type="match status" value="1"/>
</dbReference>
<dbReference type="PANTHER" id="PTHR45833:SF1">
    <property type="entry name" value="METHIONINE SYNTHASE"/>
    <property type="match status" value="1"/>
</dbReference>
<feature type="domain" description="B12-binding" evidence="6">
    <location>
        <begin position="49"/>
        <end position="184"/>
    </location>
</feature>
<dbReference type="Proteomes" id="UP000019199">
    <property type="component" value="Unassembled WGS sequence"/>
</dbReference>
<evidence type="ECO:0000259" key="7">
    <source>
        <dbReference type="PROSITE" id="PS51337"/>
    </source>
</evidence>
<comment type="caution">
    <text evidence="8">The sequence shown here is derived from an EMBL/GenBank/DDBJ whole genome shotgun (WGS) entry which is preliminary data.</text>
</comment>
<keyword evidence="3" id="KW-0170">Cobalt</keyword>
<dbReference type="GO" id="GO:0046872">
    <property type="term" value="F:metal ion binding"/>
    <property type="evidence" value="ECO:0007669"/>
    <property type="project" value="UniProtKB-KW"/>
</dbReference>
<protein>
    <submittedName>
        <fullName evidence="8">5-methyltetrahydrofolate--homocysteine methyltransferase</fullName>
        <ecNumber evidence="8">2.1.1.13</ecNumber>
    </submittedName>
</protein>
<dbReference type="Pfam" id="PF02607">
    <property type="entry name" value="B12-binding_2"/>
    <property type="match status" value="1"/>
</dbReference>
<keyword evidence="4 8" id="KW-0489">Methyltransferase</keyword>
<keyword evidence="4 8" id="KW-0808">Transferase</keyword>
<dbReference type="SMART" id="SM01018">
    <property type="entry name" value="B12-binding_2"/>
    <property type="match status" value="1"/>
</dbReference>
<evidence type="ECO:0000256" key="2">
    <source>
        <dbReference type="ARBA" id="ARBA00022737"/>
    </source>
</evidence>
<accession>W1EZU7</accession>
<dbReference type="SUPFAM" id="SSF56507">
    <property type="entry name" value="Methionine synthase activation domain-like"/>
    <property type="match status" value="1"/>
</dbReference>
<evidence type="ECO:0000313" key="9">
    <source>
        <dbReference type="Proteomes" id="UP000019199"/>
    </source>
</evidence>
<dbReference type="InterPro" id="IPR036724">
    <property type="entry name" value="Cobalamin-bd_sf"/>
</dbReference>
<evidence type="ECO:0000256" key="3">
    <source>
        <dbReference type="ARBA" id="ARBA00023285"/>
    </source>
</evidence>
<dbReference type="Pfam" id="PF02965">
    <property type="entry name" value="Met_synt_B12"/>
    <property type="match status" value="1"/>
</dbReference>
<dbReference type="PROSITE" id="PS51337">
    <property type="entry name" value="B12_BINDING_NTER"/>
    <property type="match status" value="1"/>
</dbReference>
<dbReference type="InterPro" id="IPR033706">
    <property type="entry name" value="Met_synthase_B12-bd"/>
</dbReference>
<proteinExistence type="predicted"/>
<dbReference type="InterPro" id="IPR006158">
    <property type="entry name" value="Cobalamin-bd"/>
</dbReference>
<dbReference type="AlphaFoldDB" id="W1EZU7"/>
<dbReference type="PROSITE" id="PS50974">
    <property type="entry name" value="ADOMET_ACTIVATION"/>
    <property type="match status" value="1"/>
</dbReference>
<dbReference type="InterPro" id="IPR037010">
    <property type="entry name" value="VitB12-dep_Met_synth_activ_sf"/>
</dbReference>
<keyword evidence="1" id="KW-0479">Metal-binding</keyword>
<name>W1EZU7_ECOLX</name>
<dbReference type="SUPFAM" id="SSF52242">
    <property type="entry name" value="Cobalamin (vitamin B12)-binding domain"/>
    <property type="match status" value="1"/>
</dbReference>
<dbReference type="EMBL" id="CBWN010000055">
    <property type="protein sequence ID" value="CDL26337.1"/>
    <property type="molecule type" value="Genomic_DNA"/>
</dbReference>
<dbReference type="PROSITE" id="PS51332">
    <property type="entry name" value="B12_BINDING"/>
    <property type="match status" value="1"/>
</dbReference>
<organism evidence="8 9">
    <name type="scientific">Escherichia coli ISC7</name>
    <dbReference type="NCBI Taxonomy" id="1432555"/>
    <lineage>
        <taxon>Bacteria</taxon>
        <taxon>Pseudomonadati</taxon>
        <taxon>Pseudomonadota</taxon>
        <taxon>Gammaproteobacteria</taxon>
        <taxon>Enterobacterales</taxon>
        <taxon>Enterobacteriaceae</taxon>
        <taxon>Escherichia</taxon>
    </lineage>
</organism>
<dbReference type="GO" id="GO:0046653">
    <property type="term" value="P:tetrahydrofolate metabolic process"/>
    <property type="evidence" value="ECO:0007669"/>
    <property type="project" value="TreeGrafter"/>
</dbReference>
<dbReference type="GO" id="GO:0031419">
    <property type="term" value="F:cobalamin binding"/>
    <property type="evidence" value="ECO:0007669"/>
    <property type="project" value="InterPro"/>
</dbReference>
<dbReference type="FunFam" id="3.40.50.280:FF:000001">
    <property type="entry name" value="Methionine synthase"/>
    <property type="match status" value="1"/>
</dbReference>
<dbReference type="PANTHER" id="PTHR45833">
    <property type="entry name" value="METHIONINE SYNTHASE"/>
    <property type="match status" value="1"/>
</dbReference>
<dbReference type="InterPro" id="IPR004223">
    <property type="entry name" value="VitB12-dep_Met_synth_activ_dom"/>
</dbReference>
<dbReference type="Gene3D" id="3.10.196.10">
    <property type="entry name" value="Vitamin B12-dependent methionine synthase, activation domain"/>
    <property type="match status" value="1"/>
</dbReference>
<evidence type="ECO:0000259" key="5">
    <source>
        <dbReference type="PROSITE" id="PS50974"/>
    </source>
</evidence>
<dbReference type="Gene3D" id="1.10.288.10">
    <property type="entry name" value="Cobalamin-dependent Methionine Synthase, domain 2"/>
    <property type="match status" value="1"/>
</dbReference>
<feature type="domain" description="AdoMet activation" evidence="5">
    <location>
        <begin position="200"/>
        <end position="530"/>
    </location>
</feature>
<evidence type="ECO:0000256" key="1">
    <source>
        <dbReference type="ARBA" id="ARBA00022723"/>
    </source>
</evidence>
<evidence type="ECO:0000259" key="6">
    <source>
        <dbReference type="PROSITE" id="PS51332"/>
    </source>
</evidence>
<dbReference type="GO" id="GO:0008705">
    <property type="term" value="F:methionine synthase activity"/>
    <property type="evidence" value="ECO:0007669"/>
    <property type="project" value="UniProtKB-EC"/>
</dbReference>
<feature type="domain" description="B12-binding N-terminal" evidence="7">
    <location>
        <begin position="1"/>
        <end position="47"/>
    </location>
</feature>
<dbReference type="CDD" id="cd02069">
    <property type="entry name" value="methionine_synthase_B12_BD"/>
    <property type="match status" value="1"/>
</dbReference>
<dbReference type="InterPro" id="IPR036594">
    <property type="entry name" value="Meth_synthase_dom"/>
</dbReference>
<sequence>MDGMNVVGDLFGEGKMFLPQVVKSARVMKQAVAYLEPFIEASKEQGKTNGKMVIATVKGDVHDIGKNIVGVVLQCNNYEIVDLGVMVPAEKILRTAKEVNADLIGLSGLITPSLDEMVNVAKEMERQGFTIPLLIGGATTSKAHTAVKIEQNYSGPTVYVQNASRTVGVVAALLSDTQRDDFVARTRKEYETVRIQHGRKKPRTPPVTLEAARDNDFAFDWQAYTPPVAHRLGVQEVEASIETLRNYIDWTPFFMTWSLAGKYPRILEDEVVGVEAQRLFKDANDMLDKLSAEKTLNPRGVVGLFPANRVGDDIEIYRDETRTHVINVSHHLRQQTEKTGFANYCLADFVAPKLSGKADYIGAFAVTGGLEEDALADAFEAQHDDYNKIMVKALADRLAEAFAEYLHERVRKVYWGYAPNENLSNEELIRENYQGIRPAPGYPACPEHTEKATIWELLEVEKHTGMKLTESFAMWPGASVSGWYFSHPDSKYYAVAQIQRDQVEDYARRKGMSVTEVERWLAPNLGYDAD</sequence>